<feature type="domain" description="HemY N-terminal" evidence="8">
    <location>
        <begin position="26"/>
        <end position="122"/>
    </location>
</feature>
<feature type="transmembrane region" description="Helical" evidence="7">
    <location>
        <begin position="40"/>
        <end position="62"/>
    </location>
</feature>
<keyword evidence="3" id="KW-1003">Cell membrane</keyword>
<keyword evidence="4 7" id="KW-0812">Transmembrane</keyword>
<organism evidence="9 10">
    <name type="scientific">Variovorax terrae</name>
    <dbReference type="NCBI Taxonomy" id="2923278"/>
    <lineage>
        <taxon>Bacteria</taxon>
        <taxon>Pseudomonadati</taxon>
        <taxon>Pseudomonadota</taxon>
        <taxon>Betaproteobacteria</taxon>
        <taxon>Burkholderiales</taxon>
        <taxon>Comamonadaceae</taxon>
        <taxon>Variovorax</taxon>
    </lineage>
</organism>
<evidence type="ECO:0000313" key="9">
    <source>
        <dbReference type="EMBL" id="MCJ0764338.1"/>
    </source>
</evidence>
<evidence type="ECO:0000259" key="8">
    <source>
        <dbReference type="Pfam" id="PF07219"/>
    </source>
</evidence>
<dbReference type="AlphaFoldDB" id="A0A9X1VW96"/>
<dbReference type="RefSeq" id="WP_243306950.1">
    <property type="nucleotide sequence ID" value="NZ_JALGBI010000001.1"/>
</dbReference>
<dbReference type="EMBL" id="JALGBI010000001">
    <property type="protein sequence ID" value="MCJ0764338.1"/>
    <property type="molecule type" value="Genomic_DNA"/>
</dbReference>
<dbReference type="GO" id="GO:0042168">
    <property type="term" value="P:heme metabolic process"/>
    <property type="evidence" value="ECO:0007669"/>
    <property type="project" value="InterPro"/>
</dbReference>
<reference evidence="9" key="1">
    <citation type="submission" date="2022-03" db="EMBL/GenBank/DDBJ databases">
        <authorList>
            <person name="Woo C.Y."/>
        </authorList>
    </citation>
    <scope>NUCLEOTIDE SEQUENCE</scope>
    <source>
        <strain evidence="9">CYS-02</strain>
    </source>
</reference>
<dbReference type="GO" id="GO:0005886">
    <property type="term" value="C:plasma membrane"/>
    <property type="evidence" value="ECO:0007669"/>
    <property type="project" value="UniProtKB-SubCell"/>
</dbReference>
<keyword evidence="10" id="KW-1185">Reference proteome</keyword>
<evidence type="ECO:0000256" key="7">
    <source>
        <dbReference type="SAM" id="Phobius"/>
    </source>
</evidence>
<sequence length="421" mass="46308">MRAALWFLALFGVAVAIALFAGNNQGTITVFWPPWRVDLSLNLVLLLLAGAFVVLYAALRALSALFDLPRQAWRWRVQQKERAMHAALLDALSNLLAGRFIRSRKSAEAALVQEKSLHATGEMLANAVQVRALAHLLAAESAQSLQDRAGRDEHLKLALEHTSQREGQEAREGAQLRAARWALDDREPQTALKWLEELPQGAARRTLALRIRLKAARQARQTLEALETARLLAKHRAFSAGAAQSLVRGLATELINGAHDTAQLLRTWSTLDGAERAMPELAIQAAQRLITLGGDAAVARAWLLPVWERMVEQPDALGDHLRVKLVRALEAGRDSVDAAWLARIESAQLKNPRDANLQYLAGMACMKRQLWGKAQQLLTHAALGLQDAGLHRSAWRALAELAEQRGDMAVAAEAWKRAAQA</sequence>
<accession>A0A9X1VW96</accession>
<comment type="subcellular location">
    <subcellularLocation>
        <location evidence="2">Cell membrane</location>
    </subcellularLocation>
    <subcellularLocation>
        <location evidence="1">Membrane</location>
        <topology evidence="1">Multi-pass membrane protein</topology>
    </subcellularLocation>
</comment>
<evidence type="ECO:0000256" key="6">
    <source>
        <dbReference type="ARBA" id="ARBA00023136"/>
    </source>
</evidence>
<dbReference type="Proteomes" id="UP001139447">
    <property type="component" value="Unassembled WGS sequence"/>
</dbReference>
<evidence type="ECO:0000256" key="4">
    <source>
        <dbReference type="ARBA" id="ARBA00022692"/>
    </source>
</evidence>
<evidence type="ECO:0000256" key="5">
    <source>
        <dbReference type="ARBA" id="ARBA00022989"/>
    </source>
</evidence>
<dbReference type="NCBIfam" id="TIGR00540">
    <property type="entry name" value="TPR_hemY_coli"/>
    <property type="match status" value="1"/>
</dbReference>
<evidence type="ECO:0000256" key="1">
    <source>
        <dbReference type="ARBA" id="ARBA00004141"/>
    </source>
</evidence>
<dbReference type="InterPro" id="IPR010817">
    <property type="entry name" value="HemY_N"/>
</dbReference>
<keyword evidence="6 7" id="KW-0472">Membrane</keyword>
<evidence type="ECO:0000256" key="2">
    <source>
        <dbReference type="ARBA" id="ARBA00004236"/>
    </source>
</evidence>
<keyword evidence="5 7" id="KW-1133">Transmembrane helix</keyword>
<gene>
    <name evidence="9" type="ORF">MMF98_14065</name>
</gene>
<dbReference type="Pfam" id="PF07219">
    <property type="entry name" value="HemY_N"/>
    <property type="match status" value="1"/>
</dbReference>
<dbReference type="InterPro" id="IPR005254">
    <property type="entry name" value="Heme_biosyn_assoc_TPR_pro"/>
</dbReference>
<protein>
    <submittedName>
        <fullName evidence="9">Heme biosynthesis protein HemY</fullName>
    </submittedName>
</protein>
<evidence type="ECO:0000313" key="10">
    <source>
        <dbReference type="Proteomes" id="UP001139447"/>
    </source>
</evidence>
<proteinExistence type="predicted"/>
<evidence type="ECO:0000256" key="3">
    <source>
        <dbReference type="ARBA" id="ARBA00022475"/>
    </source>
</evidence>
<comment type="caution">
    <text evidence="9">The sequence shown here is derived from an EMBL/GenBank/DDBJ whole genome shotgun (WGS) entry which is preliminary data.</text>
</comment>
<name>A0A9X1VW96_9BURK</name>